<name>A0ABQ6YIY0_9NOCA</name>
<accession>A0ABQ6YIY0</accession>
<reference evidence="2 3" key="1">
    <citation type="submission" date="2019-07" db="EMBL/GenBank/DDBJ databases">
        <title>Genomic Encyclopedia of Type Strains, Phase IV (KMG-IV): sequencing the most valuable type-strain genomes for metagenomic binning, comparative biology and taxonomic classification.</title>
        <authorList>
            <person name="Goeker M."/>
        </authorList>
    </citation>
    <scope>NUCLEOTIDE SEQUENCE [LARGE SCALE GENOMIC DNA]</scope>
    <source>
        <strain evidence="2 3">DSM 44831</strain>
    </source>
</reference>
<evidence type="ECO:0000313" key="3">
    <source>
        <dbReference type="Proteomes" id="UP000798951"/>
    </source>
</evidence>
<keyword evidence="3" id="KW-1185">Reference proteome</keyword>
<comment type="caution">
    <text evidence="2">The sequence shown here is derived from an EMBL/GenBank/DDBJ whole genome shotgun (WGS) entry which is preliminary data.</text>
</comment>
<protein>
    <recommendedName>
        <fullName evidence="1">RNA polymerase sigma-70 region 4 domain-containing protein</fullName>
    </recommendedName>
</protein>
<evidence type="ECO:0000259" key="1">
    <source>
        <dbReference type="Pfam" id="PF04545"/>
    </source>
</evidence>
<dbReference type="RefSeq" id="WP_067984014.1">
    <property type="nucleotide sequence ID" value="NZ_VMSD01000006.1"/>
</dbReference>
<proteinExistence type="predicted"/>
<sequence>MNAAIREIRPDNERSDDDWFGQWHGRTLSDVPVRRQAEVFEWMYGTTLPRITQHAERVAWRALAGHLRHHSDDIASRVAEDLVLKPLPARQVVNWRAYVETNVLQWKVKELLRRESARKRDAGHRVDDLDLAGRLAARPILDEMSMLELREFCAALVAGLPDCYHPVFRAIFTVTEDGFDRRTIVEVAALLGIPDGTVRRISSRGMPLLRDLTRSALRAAA</sequence>
<gene>
    <name evidence="2" type="ORF">FNL39_106128</name>
</gene>
<feature type="domain" description="RNA polymerase sigma-70 region 4" evidence="1">
    <location>
        <begin position="167"/>
        <end position="210"/>
    </location>
</feature>
<dbReference type="EMBL" id="VMSD01000006">
    <property type="protein sequence ID" value="KAF0845740.1"/>
    <property type="molecule type" value="Genomic_DNA"/>
</dbReference>
<organism evidence="2 3">
    <name type="scientific">Nocardia caishijiensis</name>
    <dbReference type="NCBI Taxonomy" id="184756"/>
    <lineage>
        <taxon>Bacteria</taxon>
        <taxon>Bacillati</taxon>
        <taxon>Actinomycetota</taxon>
        <taxon>Actinomycetes</taxon>
        <taxon>Mycobacteriales</taxon>
        <taxon>Nocardiaceae</taxon>
        <taxon>Nocardia</taxon>
    </lineage>
</organism>
<dbReference type="Pfam" id="PF04545">
    <property type="entry name" value="Sigma70_r4"/>
    <property type="match status" value="1"/>
</dbReference>
<evidence type="ECO:0000313" key="2">
    <source>
        <dbReference type="EMBL" id="KAF0845740.1"/>
    </source>
</evidence>
<dbReference type="SUPFAM" id="SSF88659">
    <property type="entry name" value="Sigma3 and sigma4 domains of RNA polymerase sigma factors"/>
    <property type="match status" value="1"/>
</dbReference>
<dbReference type="Proteomes" id="UP000798951">
    <property type="component" value="Unassembled WGS sequence"/>
</dbReference>
<dbReference type="InterPro" id="IPR007630">
    <property type="entry name" value="RNA_pol_sigma70_r4"/>
</dbReference>
<dbReference type="InterPro" id="IPR013324">
    <property type="entry name" value="RNA_pol_sigma_r3/r4-like"/>
</dbReference>